<evidence type="ECO:0000313" key="2">
    <source>
        <dbReference type="Proteomes" id="UP000078540"/>
    </source>
</evidence>
<reference evidence="1 2" key="1">
    <citation type="submission" date="2015-09" db="EMBL/GenBank/DDBJ databases">
        <title>Atta colombica WGS genome.</title>
        <authorList>
            <person name="Nygaard S."/>
            <person name="Hu H."/>
            <person name="Boomsma J."/>
            <person name="Zhang G."/>
        </authorList>
    </citation>
    <scope>NUCLEOTIDE SEQUENCE [LARGE SCALE GENOMIC DNA]</scope>
    <source>
        <strain evidence="1">Treedump-2</strain>
        <tissue evidence="1">Whole body</tissue>
    </source>
</reference>
<protein>
    <submittedName>
        <fullName evidence="1">Uncharacterized protein</fullName>
    </submittedName>
</protein>
<sequence length="170" mass="20452">MAHERSVRIVGRRFVMKEVVLRKGVILSHFYMPWNILTKSKKSFAFWFLSPWIAMRRRNNPTAKRLIIMAIIVDNERLQLRNELGIQIVPLYELKPRDVEENRRIYNLKRRELTKAKMKNLIAIKRVQMGPVKKLCAKYLGPYKIIKIKLNNSYDVKHAQRKFYENKYMC</sequence>
<dbReference type="Proteomes" id="UP000078540">
    <property type="component" value="Unassembled WGS sequence"/>
</dbReference>
<evidence type="ECO:0000313" key="1">
    <source>
        <dbReference type="EMBL" id="KYM84801.1"/>
    </source>
</evidence>
<gene>
    <name evidence="1" type="ORF">ALC53_05055</name>
</gene>
<dbReference type="STRING" id="520822.A0A151I499"/>
<organism evidence="1 2">
    <name type="scientific">Atta colombica</name>
    <dbReference type="NCBI Taxonomy" id="520822"/>
    <lineage>
        <taxon>Eukaryota</taxon>
        <taxon>Metazoa</taxon>
        <taxon>Ecdysozoa</taxon>
        <taxon>Arthropoda</taxon>
        <taxon>Hexapoda</taxon>
        <taxon>Insecta</taxon>
        <taxon>Pterygota</taxon>
        <taxon>Neoptera</taxon>
        <taxon>Endopterygota</taxon>
        <taxon>Hymenoptera</taxon>
        <taxon>Apocrita</taxon>
        <taxon>Aculeata</taxon>
        <taxon>Formicoidea</taxon>
        <taxon>Formicidae</taxon>
        <taxon>Myrmicinae</taxon>
        <taxon>Atta</taxon>
    </lineage>
</organism>
<dbReference type="EMBL" id="KQ976458">
    <property type="protein sequence ID" value="KYM84801.1"/>
    <property type="molecule type" value="Genomic_DNA"/>
</dbReference>
<name>A0A151I499_9HYME</name>
<dbReference type="AlphaFoldDB" id="A0A151I499"/>
<keyword evidence="2" id="KW-1185">Reference proteome</keyword>
<accession>A0A151I499</accession>
<proteinExistence type="predicted"/>